<dbReference type="PANTHER" id="PTHR33677:SF5">
    <property type="entry name" value="TRANSCRIPTIONAL REPRESSOR FRMR"/>
    <property type="match status" value="1"/>
</dbReference>
<evidence type="ECO:0008006" key="3">
    <source>
        <dbReference type="Google" id="ProtNLM"/>
    </source>
</evidence>
<accession>A0A5F0MGP9</accession>
<sequence>MSWVACLLGKERLLVECDKKILNRLKRSEGQIRGVLKMIEEERECQDVITQLSAVRSSIDKVMGIMVAENLVHCIEESDNSKEVYEQRVKEAIDLIVKVK</sequence>
<dbReference type="GO" id="GO:0045892">
    <property type="term" value="P:negative regulation of DNA-templated transcription"/>
    <property type="evidence" value="ECO:0007669"/>
    <property type="project" value="UniProtKB-ARBA"/>
</dbReference>
<dbReference type="GO" id="GO:0003677">
    <property type="term" value="F:DNA binding"/>
    <property type="evidence" value="ECO:0007669"/>
    <property type="project" value="InterPro"/>
</dbReference>
<proteinExistence type="predicted"/>
<dbReference type="InterPro" id="IPR038390">
    <property type="entry name" value="Metal_Tscrpt_repr_sf"/>
</dbReference>
<dbReference type="Proteomes" id="UP000297938">
    <property type="component" value="Unassembled WGS sequence"/>
</dbReference>
<dbReference type="EMBL" id="NRPP01000007">
    <property type="protein sequence ID" value="TFJ28614.1"/>
    <property type="molecule type" value="Genomic_DNA"/>
</dbReference>
<dbReference type="InterPro" id="IPR003735">
    <property type="entry name" value="Metal_Tscrpt_repr"/>
</dbReference>
<dbReference type="CDD" id="cd10155">
    <property type="entry name" value="BsYrkD-like_DUF156"/>
    <property type="match status" value="1"/>
</dbReference>
<name>A0A5F0MGP9_CARDV</name>
<dbReference type="Pfam" id="PF02583">
    <property type="entry name" value="Trns_repr_metal"/>
    <property type="match status" value="1"/>
</dbReference>
<dbReference type="RefSeq" id="WP_074402158.1">
    <property type="nucleotide sequence ID" value="NZ_CBCPJQ010000002.1"/>
</dbReference>
<protein>
    <recommendedName>
        <fullName evidence="3">Copper-sensitive operon repressor</fullName>
    </recommendedName>
</protein>
<comment type="caution">
    <text evidence="1">The sequence shown here is derived from an EMBL/GenBank/DDBJ whole genome shotgun (WGS) entry which is preliminary data.</text>
</comment>
<organism evidence="1 2">
    <name type="scientific">Carnobacterium divergens</name>
    <name type="common">Lactobacillus divergens</name>
    <dbReference type="NCBI Taxonomy" id="2748"/>
    <lineage>
        <taxon>Bacteria</taxon>
        <taxon>Bacillati</taxon>
        <taxon>Bacillota</taxon>
        <taxon>Bacilli</taxon>
        <taxon>Lactobacillales</taxon>
        <taxon>Carnobacteriaceae</taxon>
        <taxon>Carnobacterium</taxon>
    </lineage>
</organism>
<gene>
    <name evidence="1" type="ORF">CKN69_03545</name>
</gene>
<dbReference type="AlphaFoldDB" id="A0A5F0MGP9"/>
<evidence type="ECO:0000313" key="1">
    <source>
        <dbReference type="EMBL" id="TFJ28614.1"/>
    </source>
</evidence>
<dbReference type="Gene3D" id="1.20.58.1000">
    <property type="entry name" value="Metal-sensitive repressor, helix protomer"/>
    <property type="match status" value="1"/>
</dbReference>
<dbReference type="PANTHER" id="PTHR33677">
    <property type="entry name" value="TRANSCRIPTIONAL REPRESSOR FRMR-RELATED"/>
    <property type="match status" value="1"/>
</dbReference>
<reference evidence="1 2" key="1">
    <citation type="journal article" date="2018" name="Int. J. Food Microbiol.">
        <title>Growth of Carnobacterium spp. isolated from chilled vacuum-packaged meat under relevant acidic conditions.</title>
        <authorList>
            <person name="Zhang P."/>
            <person name="Badoni M."/>
            <person name="Ganzle M."/>
            <person name="Yang X."/>
        </authorList>
    </citation>
    <scope>NUCLEOTIDE SEQUENCE [LARGE SCALE GENOMIC DNA]</scope>
    <source>
        <strain evidence="1 2">B2</strain>
    </source>
</reference>
<evidence type="ECO:0000313" key="2">
    <source>
        <dbReference type="Proteomes" id="UP000297938"/>
    </source>
</evidence>
<dbReference type="GO" id="GO:0046872">
    <property type="term" value="F:metal ion binding"/>
    <property type="evidence" value="ECO:0007669"/>
    <property type="project" value="InterPro"/>
</dbReference>